<dbReference type="AlphaFoldDB" id="A0A2N1J9X9"/>
<dbReference type="Pfam" id="PF02953">
    <property type="entry name" value="zf-Tim10_DDP"/>
    <property type="match status" value="1"/>
</dbReference>
<protein>
    <recommendedName>
        <fullName evidence="5">Mitochondrial import inner membrane translocase subunit</fullName>
    </recommendedName>
</protein>
<keyword evidence="9" id="KW-1185">Reference proteome</keyword>
<evidence type="ECO:0000256" key="6">
    <source>
        <dbReference type="SAM" id="MobiDB-lite"/>
    </source>
</evidence>
<dbReference type="InterPro" id="IPR004217">
    <property type="entry name" value="Tim10-like"/>
</dbReference>
<keyword evidence="4 5" id="KW-0811">Translocation</keyword>
<feature type="region of interest" description="Disordered" evidence="6">
    <location>
        <begin position="1"/>
        <end position="22"/>
    </location>
</feature>
<dbReference type="Proteomes" id="UP000232875">
    <property type="component" value="Unassembled WGS sequence"/>
</dbReference>
<organism evidence="8 9">
    <name type="scientific">Malassezia vespertilionis</name>
    <dbReference type="NCBI Taxonomy" id="2020962"/>
    <lineage>
        <taxon>Eukaryota</taxon>
        <taxon>Fungi</taxon>
        <taxon>Dikarya</taxon>
        <taxon>Basidiomycota</taxon>
        <taxon>Ustilaginomycotina</taxon>
        <taxon>Malasseziomycetes</taxon>
        <taxon>Malasseziales</taxon>
        <taxon>Malasseziaceae</taxon>
        <taxon>Malassezia</taxon>
    </lineage>
</organism>
<evidence type="ECO:0000256" key="3">
    <source>
        <dbReference type="ARBA" id="ARBA00022927"/>
    </source>
</evidence>
<dbReference type="SUPFAM" id="SSF144122">
    <property type="entry name" value="Tim10-like"/>
    <property type="match status" value="1"/>
</dbReference>
<dbReference type="Gene3D" id="1.10.287.810">
    <property type="entry name" value="Mitochondrial import inner membrane translocase subunit tim13 like domains"/>
    <property type="match status" value="1"/>
</dbReference>
<evidence type="ECO:0000313" key="9">
    <source>
        <dbReference type="Proteomes" id="UP000232875"/>
    </source>
</evidence>
<keyword evidence="5" id="KW-1015">Disulfide bond</keyword>
<dbReference type="InterPro" id="IPR035427">
    <property type="entry name" value="Tim10-like_dom_sf"/>
</dbReference>
<comment type="similarity">
    <text evidence="1 5">Belongs to the small Tim family.</text>
</comment>
<proteinExistence type="inferred from homology"/>
<comment type="subcellular location">
    <subcellularLocation>
        <location evidence="5">Mitochondrion inner membrane</location>
        <topology evidence="5">Peripheral membrane protein</topology>
        <orientation evidence="5">Intermembrane side</orientation>
    </subcellularLocation>
</comment>
<feature type="domain" description="Tim10-like" evidence="7">
    <location>
        <begin position="41"/>
        <end position="72"/>
    </location>
</feature>
<dbReference type="STRING" id="2020962.A0A2N1J9X9"/>
<keyword evidence="2 5" id="KW-0999">Mitochondrion inner membrane</keyword>
<keyword evidence="5" id="KW-0496">Mitochondrion</keyword>
<evidence type="ECO:0000256" key="2">
    <source>
        <dbReference type="ARBA" id="ARBA00022792"/>
    </source>
</evidence>
<gene>
    <name evidence="8" type="primary">TIM13</name>
    <name evidence="8" type="ORF">MVES_002369</name>
</gene>
<reference evidence="8 9" key="1">
    <citation type="submission" date="2017-10" db="EMBL/GenBank/DDBJ databases">
        <title>A novel species of cold-tolerant Malassezia isolated from bats.</title>
        <authorList>
            <person name="Lorch J.M."/>
            <person name="Palmer J.M."/>
            <person name="Vanderwolf K.J."/>
            <person name="Schmidt K.Z."/>
            <person name="Verant M.L."/>
            <person name="Weller T.J."/>
            <person name="Blehert D.S."/>
        </authorList>
    </citation>
    <scope>NUCLEOTIDE SEQUENCE [LARGE SCALE GENOMIC DNA]</scope>
    <source>
        <strain evidence="8 9">NWHC:44797-103</strain>
    </source>
</reference>
<name>A0A2N1J9X9_9BASI</name>
<keyword evidence="5" id="KW-0813">Transport</keyword>
<dbReference type="OrthoDB" id="7813104at2759"/>
<dbReference type="GO" id="GO:0015031">
    <property type="term" value="P:protein transport"/>
    <property type="evidence" value="ECO:0007669"/>
    <property type="project" value="UniProtKB-KW"/>
</dbReference>
<dbReference type="EMBL" id="KZ454991">
    <property type="protein sequence ID" value="PKI83357.1"/>
    <property type="molecule type" value="Genomic_DNA"/>
</dbReference>
<evidence type="ECO:0000313" key="8">
    <source>
        <dbReference type="EMBL" id="PKI83357.1"/>
    </source>
</evidence>
<evidence type="ECO:0000256" key="5">
    <source>
        <dbReference type="RuleBase" id="RU367043"/>
    </source>
</evidence>
<keyword evidence="5" id="KW-0143">Chaperone</keyword>
<evidence type="ECO:0000256" key="4">
    <source>
        <dbReference type="ARBA" id="ARBA00023010"/>
    </source>
</evidence>
<keyword evidence="2 5" id="KW-0472">Membrane</keyword>
<evidence type="ECO:0000256" key="1">
    <source>
        <dbReference type="ARBA" id="ARBA00006720"/>
    </source>
</evidence>
<comment type="function">
    <text evidence="5">Mitochondrial intermembrane chaperone that participates in the import and insertion of some multi-pass transmembrane proteins into the mitochondrial inner membrane. Also required for the transfer of beta-barrel precursors from the TOM complex to the sorting and assembly machinery (SAM complex) of the outer membrane. Acts as a chaperone-like protein that protects the hydrophobic precursors from aggregation and guide them through the mitochondrial intermembrane space.</text>
</comment>
<comment type="domain">
    <text evidence="5">The twin CX3C motif contains 4 conserved Cys residues that form 2 disulfide bonds in the mitochondrial intermembrane space.</text>
</comment>
<comment type="subunit">
    <text evidence="5">Heterohexamer.</text>
</comment>
<dbReference type="GO" id="GO:0005743">
    <property type="term" value="C:mitochondrial inner membrane"/>
    <property type="evidence" value="ECO:0007669"/>
    <property type="project" value="UniProtKB-SubCell"/>
</dbReference>
<sequence length="86" mass="9449">MELFGKKPAPSASSSEQKDALKQRVATEVAMANAQQLISKATENLSSKEQTCLERCLERYFETFNIVSSTYVSRIAAERTSGALNS</sequence>
<accession>A0A2N1J9X9</accession>
<evidence type="ECO:0000259" key="7">
    <source>
        <dbReference type="Pfam" id="PF02953"/>
    </source>
</evidence>
<keyword evidence="3 5" id="KW-0653">Protein transport</keyword>